<organism evidence="2 3">
    <name type="scientific">Dreissena polymorpha</name>
    <name type="common">Zebra mussel</name>
    <name type="synonym">Mytilus polymorpha</name>
    <dbReference type="NCBI Taxonomy" id="45954"/>
    <lineage>
        <taxon>Eukaryota</taxon>
        <taxon>Metazoa</taxon>
        <taxon>Spiralia</taxon>
        <taxon>Lophotrochozoa</taxon>
        <taxon>Mollusca</taxon>
        <taxon>Bivalvia</taxon>
        <taxon>Autobranchia</taxon>
        <taxon>Heteroconchia</taxon>
        <taxon>Euheterodonta</taxon>
        <taxon>Imparidentia</taxon>
        <taxon>Neoheterodontei</taxon>
        <taxon>Myida</taxon>
        <taxon>Dreissenoidea</taxon>
        <taxon>Dreissenidae</taxon>
        <taxon>Dreissena</taxon>
    </lineage>
</organism>
<evidence type="ECO:0000256" key="1">
    <source>
        <dbReference type="SAM" id="MobiDB-lite"/>
    </source>
</evidence>
<evidence type="ECO:0000313" key="2">
    <source>
        <dbReference type="EMBL" id="KAH3862020.1"/>
    </source>
</evidence>
<reference evidence="2" key="1">
    <citation type="journal article" date="2019" name="bioRxiv">
        <title>The Genome of the Zebra Mussel, Dreissena polymorpha: A Resource for Invasive Species Research.</title>
        <authorList>
            <person name="McCartney M.A."/>
            <person name="Auch B."/>
            <person name="Kono T."/>
            <person name="Mallez S."/>
            <person name="Zhang Y."/>
            <person name="Obille A."/>
            <person name="Becker A."/>
            <person name="Abrahante J.E."/>
            <person name="Garbe J."/>
            <person name="Badalamenti J.P."/>
            <person name="Herman A."/>
            <person name="Mangelson H."/>
            <person name="Liachko I."/>
            <person name="Sullivan S."/>
            <person name="Sone E.D."/>
            <person name="Koren S."/>
            <person name="Silverstein K.A.T."/>
            <person name="Beckman K.B."/>
            <person name="Gohl D.M."/>
        </authorList>
    </citation>
    <scope>NUCLEOTIDE SEQUENCE</scope>
    <source>
        <strain evidence="2">Duluth1</strain>
        <tissue evidence="2">Whole animal</tissue>
    </source>
</reference>
<proteinExistence type="predicted"/>
<feature type="region of interest" description="Disordered" evidence="1">
    <location>
        <begin position="1"/>
        <end position="27"/>
    </location>
</feature>
<protein>
    <submittedName>
        <fullName evidence="2">Uncharacterized protein</fullName>
    </submittedName>
</protein>
<dbReference type="Proteomes" id="UP000828390">
    <property type="component" value="Unassembled WGS sequence"/>
</dbReference>
<name>A0A9D4RD63_DREPO</name>
<dbReference type="EMBL" id="JAIWYP010000002">
    <property type="protein sequence ID" value="KAH3862020.1"/>
    <property type="molecule type" value="Genomic_DNA"/>
</dbReference>
<feature type="compositionally biased region" description="Basic and acidic residues" evidence="1">
    <location>
        <begin position="1"/>
        <end position="10"/>
    </location>
</feature>
<gene>
    <name evidence="2" type="ORF">DPMN_024976</name>
</gene>
<evidence type="ECO:0000313" key="3">
    <source>
        <dbReference type="Proteomes" id="UP000828390"/>
    </source>
</evidence>
<dbReference type="AlphaFoldDB" id="A0A9D4RD63"/>
<reference evidence="2" key="2">
    <citation type="submission" date="2020-11" db="EMBL/GenBank/DDBJ databases">
        <authorList>
            <person name="McCartney M.A."/>
            <person name="Auch B."/>
            <person name="Kono T."/>
            <person name="Mallez S."/>
            <person name="Becker A."/>
            <person name="Gohl D.M."/>
            <person name="Silverstein K.A.T."/>
            <person name="Koren S."/>
            <person name="Bechman K.B."/>
            <person name="Herman A."/>
            <person name="Abrahante J.E."/>
            <person name="Garbe J."/>
        </authorList>
    </citation>
    <scope>NUCLEOTIDE SEQUENCE</scope>
    <source>
        <strain evidence="2">Duluth1</strain>
        <tissue evidence="2">Whole animal</tissue>
    </source>
</reference>
<accession>A0A9D4RD63</accession>
<keyword evidence="3" id="KW-1185">Reference proteome</keyword>
<comment type="caution">
    <text evidence="2">The sequence shown here is derived from an EMBL/GenBank/DDBJ whole genome shotgun (WGS) entry which is preliminary data.</text>
</comment>
<sequence>MMKGERRDGHGVNNYERQRNKGGRIHTTITNTDSTQELVIYYCSDTTITDNESI</sequence>